<evidence type="ECO:0000256" key="5">
    <source>
        <dbReference type="ARBA" id="ARBA00022779"/>
    </source>
</evidence>
<dbReference type="PANTHER" id="PTHR43484:SF1">
    <property type="entry name" value="FLAGELLAR MOTOR SWITCH PROTEIN FLIN"/>
    <property type="match status" value="1"/>
</dbReference>
<dbReference type="InterPro" id="IPR001543">
    <property type="entry name" value="FliN-like_C"/>
</dbReference>
<dbReference type="Pfam" id="PF01052">
    <property type="entry name" value="FliMN_C"/>
    <property type="match status" value="1"/>
</dbReference>
<dbReference type="OrthoDB" id="9773459at2"/>
<dbReference type="GO" id="GO:0006935">
    <property type="term" value="P:chemotaxis"/>
    <property type="evidence" value="ECO:0007669"/>
    <property type="project" value="UniProtKB-KW"/>
</dbReference>
<dbReference type="GO" id="GO:0009425">
    <property type="term" value="C:bacterial-type flagellum basal body"/>
    <property type="evidence" value="ECO:0007669"/>
    <property type="project" value="InterPro"/>
</dbReference>
<comment type="subcellular location">
    <subcellularLocation>
        <location evidence="1">Cell membrane</location>
        <topology evidence="1">Peripheral membrane protein</topology>
        <orientation evidence="1">Cytoplasmic side</orientation>
    </subcellularLocation>
</comment>
<dbReference type="Proteomes" id="UP000008495">
    <property type="component" value="Unassembled WGS sequence"/>
</dbReference>
<keyword evidence="6" id="KW-0472">Membrane</keyword>
<dbReference type="PRINTS" id="PR00956">
    <property type="entry name" value="FLGMOTORFLIN"/>
</dbReference>
<dbReference type="GO" id="GO:0003774">
    <property type="term" value="F:cytoskeletal motor activity"/>
    <property type="evidence" value="ECO:0007669"/>
    <property type="project" value="InterPro"/>
</dbReference>
<comment type="caution">
    <text evidence="9">The sequence shown here is derived from an EMBL/GenBank/DDBJ whole genome shotgun (WGS) entry which is preliminary data.</text>
</comment>
<dbReference type="InterPro" id="IPR051469">
    <property type="entry name" value="FliN/MopA/SpaO"/>
</dbReference>
<accession>K6VM05</accession>
<evidence type="ECO:0000259" key="8">
    <source>
        <dbReference type="Pfam" id="PF01052"/>
    </source>
</evidence>
<evidence type="ECO:0000256" key="1">
    <source>
        <dbReference type="ARBA" id="ARBA00004413"/>
    </source>
</evidence>
<dbReference type="InterPro" id="IPR012826">
    <property type="entry name" value="FliN"/>
</dbReference>
<protein>
    <recommendedName>
        <fullName evidence="8">Flagellar motor switch protein FliN-like C-terminal domain-containing protein</fullName>
    </recommendedName>
</protein>
<dbReference type="NCBIfam" id="TIGR02480">
    <property type="entry name" value="fliN"/>
    <property type="match status" value="1"/>
</dbReference>
<keyword evidence="10" id="KW-1185">Reference proteome</keyword>
<feature type="region of interest" description="Disordered" evidence="7">
    <location>
        <begin position="202"/>
        <end position="238"/>
    </location>
</feature>
<evidence type="ECO:0000256" key="7">
    <source>
        <dbReference type="SAM" id="MobiDB-lite"/>
    </source>
</evidence>
<dbReference type="eggNOG" id="COG1886">
    <property type="taxonomic scope" value="Bacteria"/>
</dbReference>
<sequence length="342" mass="34793">MSSLNEELDTALMAAAGVLPSHFADSAELTLEPLSAIQATTLSLPGGAYGIECVVKDAGEVGTVILIVTGLVDHATGEILDRSEARTKWTEALSQALTALQEPLGAFKAGQIHMTDAFDALEKADECNVVGLFRGQTLAALLMTLPAKSTGQGAAAQLAAAIQAAEAEAEGEEPGDGEGELPDAAGAETAEAMAADTDLSAGAAAPVGAPGGPVPGGDPAQQGVYVPPPPRDPHGPADAPSMTLAPLTGAFTYSVDPRRIDLLRDVMMGVSVELGRTRMPVQQILGLIPGSIIELDRAAGAPVDVLVNGKLIAHGEVVVVDEEFAVRISEICSPEGEGRVSA</sequence>
<dbReference type="InterPro" id="IPR001172">
    <property type="entry name" value="FliN_T3SS_HrcQb"/>
</dbReference>
<proteinExistence type="inferred from homology"/>
<dbReference type="GO" id="GO:0071973">
    <property type="term" value="P:bacterial-type flagellum-dependent cell motility"/>
    <property type="evidence" value="ECO:0007669"/>
    <property type="project" value="InterPro"/>
</dbReference>
<dbReference type="AlphaFoldDB" id="K6VM05"/>
<keyword evidence="5" id="KW-0283">Flagellar rotation</keyword>
<evidence type="ECO:0000256" key="6">
    <source>
        <dbReference type="ARBA" id="ARBA00023136"/>
    </source>
</evidence>
<name>K6VM05_9MICO</name>
<evidence type="ECO:0000313" key="10">
    <source>
        <dbReference type="Proteomes" id="UP000008495"/>
    </source>
</evidence>
<dbReference type="RefSeq" id="WP_006502521.1">
    <property type="nucleotide sequence ID" value="NZ_BAGZ01000008.1"/>
</dbReference>
<gene>
    <name evidence="9" type="ORF">AUCHE_08_00070</name>
</gene>
<evidence type="ECO:0000256" key="3">
    <source>
        <dbReference type="ARBA" id="ARBA00022475"/>
    </source>
</evidence>
<feature type="domain" description="Flagellar motor switch protein FliN-like C-terminal" evidence="8">
    <location>
        <begin position="262"/>
        <end position="331"/>
    </location>
</feature>
<keyword evidence="3" id="KW-1003">Cell membrane</keyword>
<evidence type="ECO:0000256" key="4">
    <source>
        <dbReference type="ARBA" id="ARBA00022500"/>
    </source>
</evidence>
<dbReference type="EMBL" id="BAGZ01000008">
    <property type="protein sequence ID" value="GAB77769.1"/>
    <property type="molecule type" value="Genomic_DNA"/>
</dbReference>
<dbReference type="SUPFAM" id="SSF101801">
    <property type="entry name" value="Surface presentation of antigens (SPOA)"/>
    <property type="match status" value="1"/>
</dbReference>
<keyword evidence="4" id="KW-0145">Chemotaxis</keyword>
<dbReference type="PANTHER" id="PTHR43484">
    <property type="match status" value="1"/>
</dbReference>
<dbReference type="Gene3D" id="2.30.330.10">
    <property type="entry name" value="SpoA-like"/>
    <property type="match status" value="1"/>
</dbReference>
<evidence type="ECO:0000313" key="9">
    <source>
        <dbReference type="EMBL" id="GAB77769.1"/>
    </source>
</evidence>
<comment type="similarity">
    <text evidence="2">Belongs to the FliN/MopA/SpaO family.</text>
</comment>
<organism evidence="9 10">
    <name type="scientific">Austwickia chelonae NBRC 105200</name>
    <dbReference type="NCBI Taxonomy" id="1184607"/>
    <lineage>
        <taxon>Bacteria</taxon>
        <taxon>Bacillati</taxon>
        <taxon>Actinomycetota</taxon>
        <taxon>Actinomycetes</taxon>
        <taxon>Micrococcales</taxon>
        <taxon>Dermatophilaceae</taxon>
        <taxon>Austwickia</taxon>
    </lineage>
</organism>
<feature type="region of interest" description="Disordered" evidence="7">
    <location>
        <begin position="164"/>
        <end position="183"/>
    </location>
</feature>
<dbReference type="GO" id="GO:0005886">
    <property type="term" value="C:plasma membrane"/>
    <property type="evidence" value="ECO:0007669"/>
    <property type="project" value="UniProtKB-SubCell"/>
</dbReference>
<feature type="compositionally biased region" description="Acidic residues" evidence="7">
    <location>
        <begin position="167"/>
        <end position="181"/>
    </location>
</feature>
<reference evidence="9 10" key="1">
    <citation type="submission" date="2012-08" db="EMBL/GenBank/DDBJ databases">
        <title>Whole genome shotgun sequence of Austwickia chelonae NBRC 105200.</title>
        <authorList>
            <person name="Yoshida I."/>
            <person name="Hosoyama A."/>
            <person name="Tsuchikane K."/>
            <person name="Katsumata H."/>
            <person name="Ando Y."/>
            <person name="Ohji S."/>
            <person name="Hamada M."/>
            <person name="Tamura T."/>
            <person name="Yamazoe A."/>
            <person name="Yamazaki S."/>
            <person name="Fujita N."/>
        </authorList>
    </citation>
    <scope>NUCLEOTIDE SEQUENCE [LARGE SCALE GENOMIC DNA]</scope>
    <source>
        <strain evidence="9 10">NBRC 105200</strain>
    </source>
</reference>
<dbReference type="STRING" id="100225.SAMN05421595_0271"/>
<evidence type="ECO:0000256" key="2">
    <source>
        <dbReference type="ARBA" id="ARBA00009226"/>
    </source>
</evidence>
<dbReference type="InterPro" id="IPR036429">
    <property type="entry name" value="SpoA-like_sf"/>
</dbReference>